<dbReference type="Proteomes" id="UP000294530">
    <property type="component" value="Unassembled WGS sequence"/>
</dbReference>
<evidence type="ECO:0000313" key="3">
    <source>
        <dbReference type="Proteomes" id="UP000294530"/>
    </source>
</evidence>
<keyword evidence="1" id="KW-0732">Signal</keyword>
<name>A0A976FL37_BRELC</name>
<reference evidence="2 3" key="1">
    <citation type="journal article" date="2021" name="Genome Biol.">
        <title>AFLAP: assembly-free linkage analysis pipeline using k-mers from genome sequencing data.</title>
        <authorList>
            <person name="Fletcher K."/>
            <person name="Zhang L."/>
            <person name="Gil J."/>
            <person name="Han R."/>
            <person name="Cavanaugh K."/>
            <person name="Michelmore R."/>
        </authorList>
    </citation>
    <scope>NUCLEOTIDE SEQUENCE [LARGE SCALE GENOMIC DNA]</scope>
    <source>
        <strain evidence="2 3">SF5</strain>
    </source>
</reference>
<accession>A0A976FL37</accession>
<proteinExistence type="predicted"/>
<organism evidence="2 3">
    <name type="scientific">Bremia lactucae</name>
    <name type="common">Lettuce downy mildew</name>
    <dbReference type="NCBI Taxonomy" id="4779"/>
    <lineage>
        <taxon>Eukaryota</taxon>
        <taxon>Sar</taxon>
        <taxon>Stramenopiles</taxon>
        <taxon>Oomycota</taxon>
        <taxon>Peronosporomycetes</taxon>
        <taxon>Peronosporales</taxon>
        <taxon>Peronosporaceae</taxon>
        <taxon>Bremia</taxon>
    </lineage>
</organism>
<dbReference type="EMBL" id="SHOA02000016">
    <property type="protein sequence ID" value="TDH68663.1"/>
    <property type="molecule type" value="Genomic_DNA"/>
</dbReference>
<dbReference type="GeneID" id="94347517"/>
<evidence type="ECO:0008006" key="4">
    <source>
        <dbReference type="Google" id="ProtNLM"/>
    </source>
</evidence>
<feature type="chain" id="PRO_5038053606" description="RxLR effector protein" evidence="1">
    <location>
        <begin position="17"/>
        <end position="130"/>
    </location>
</feature>
<gene>
    <name evidence="2" type="ORF">CCR75_003753</name>
</gene>
<comment type="caution">
    <text evidence="2">The sequence shown here is derived from an EMBL/GenBank/DDBJ whole genome shotgun (WGS) entry which is preliminary data.</text>
</comment>
<protein>
    <recommendedName>
        <fullName evidence="4">RxLR effector protein</fullName>
    </recommendedName>
</protein>
<dbReference type="AlphaFoldDB" id="A0A976FL37"/>
<evidence type="ECO:0000256" key="1">
    <source>
        <dbReference type="SAM" id="SignalP"/>
    </source>
</evidence>
<dbReference type="KEGG" id="blac:94347517"/>
<sequence>MRFVLVIFMIAATICASRETISVEKDGEHDKLLVITSTTRYLKEDYGAVSNSRLLRVSVGSNQSGTMQDEADIGEDSYMDTVYFKLWRLIGKTPGEVYTDSFGTMDPASAAQNPSYNRYIRYKRYYNNHH</sequence>
<evidence type="ECO:0000313" key="2">
    <source>
        <dbReference type="EMBL" id="TDH68663.1"/>
    </source>
</evidence>
<keyword evidence="3" id="KW-1185">Reference proteome</keyword>
<feature type="signal peptide" evidence="1">
    <location>
        <begin position="1"/>
        <end position="16"/>
    </location>
</feature>
<dbReference type="RefSeq" id="XP_067818162.1">
    <property type="nucleotide sequence ID" value="XM_067961846.1"/>
</dbReference>